<dbReference type="PROSITE" id="PS51745">
    <property type="entry name" value="PB1"/>
    <property type="match status" value="1"/>
</dbReference>
<gene>
    <name evidence="3" type="ORF">ILEXP_LOCUS50668</name>
</gene>
<keyword evidence="4" id="KW-1185">Reference proteome</keyword>
<feature type="compositionally biased region" description="Basic and acidic residues" evidence="1">
    <location>
        <begin position="25"/>
        <end position="39"/>
    </location>
</feature>
<name>A0ABC8UHZ5_9AQUA</name>
<dbReference type="Proteomes" id="UP001642360">
    <property type="component" value="Unassembled WGS sequence"/>
</dbReference>
<evidence type="ECO:0000313" key="4">
    <source>
        <dbReference type="Proteomes" id="UP001642360"/>
    </source>
</evidence>
<comment type="caution">
    <text evidence="3">The sequence shown here is derived from an EMBL/GenBank/DDBJ whole genome shotgun (WGS) entry which is preliminary data.</text>
</comment>
<dbReference type="EMBL" id="CAUOFW020007802">
    <property type="protein sequence ID" value="CAK9180648.1"/>
    <property type="molecule type" value="Genomic_DNA"/>
</dbReference>
<dbReference type="InterPro" id="IPR000270">
    <property type="entry name" value="PB1_dom"/>
</dbReference>
<dbReference type="SUPFAM" id="SSF54277">
    <property type="entry name" value="CAD &amp; PB1 domains"/>
    <property type="match status" value="1"/>
</dbReference>
<dbReference type="Gene3D" id="3.10.20.90">
    <property type="entry name" value="Phosphatidylinositol 3-kinase Catalytic Subunit, Chain A, domain 1"/>
    <property type="match status" value="1"/>
</dbReference>
<reference evidence="3 4" key="1">
    <citation type="submission" date="2024-02" db="EMBL/GenBank/DDBJ databases">
        <authorList>
            <person name="Vignale AGUSTIN F."/>
            <person name="Sosa J E."/>
            <person name="Modenutti C."/>
        </authorList>
    </citation>
    <scope>NUCLEOTIDE SEQUENCE [LARGE SCALE GENOMIC DNA]</scope>
</reference>
<feature type="domain" description="PB1" evidence="2">
    <location>
        <begin position="134"/>
        <end position="216"/>
    </location>
</feature>
<feature type="region of interest" description="Disordered" evidence="1">
    <location>
        <begin position="1"/>
        <end position="39"/>
    </location>
</feature>
<accession>A0ABC8UHZ5</accession>
<evidence type="ECO:0000313" key="3">
    <source>
        <dbReference type="EMBL" id="CAK9180648.1"/>
    </source>
</evidence>
<organism evidence="3 4">
    <name type="scientific">Ilex paraguariensis</name>
    <name type="common">yerba mate</name>
    <dbReference type="NCBI Taxonomy" id="185542"/>
    <lineage>
        <taxon>Eukaryota</taxon>
        <taxon>Viridiplantae</taxon>
        <taxon>Streptophyta</taxon>
        <taxon>Embryophyta</taxon>
        <taxon>Tracheophyta</taxon>
        <taxon>Spermatophyta</taxon>
        <taxon>Magnoliopsida</taxon>
        <taxon>eudicotyledons</taxon>
        <taxon>Gunneridae</taxon>
        <taxon>Pentapetalae</taxon>
        <taxon>asterids</taxon>
        <taxon>campanulids</taxon>
        <taxon>Aquifoliales</taxon>
        <taxon>Aquifoliaceae</taxon>
        <taxon>Ilex</taxon>
    </lineage>
</organism>
<dbReference type="Pfam" id="PF00564">
    <property type="entry name" value="PB1"/>
    <property type="match status" value="1"/>
</dbReference>
<dbReference type="InterPro" id="IPR053793">
    <property type="entry name" value="PB1-like"/>
</dbReference>
<dbReference type="AlphaFoldDB" id="A0ABC8UHZ5"/>
<dbReference type="PANTHER" id="PTHR32002:SF62">
    <property type="entry name" value="PROTEIN NLP6-LIKE ISOFORM X1"/>
    <property type="match status" value="1"/>
</dbReference>
<sequence length="218" mass="23879">MAEVDATNNEKNFASAEQSDIADIPLEKRGPAEGSDREGEISREVLEILFGTDIENAAKILCASCDCKRFSSLYLFVLQLADLHLSLESIRGANKQTGESSRRDCLPCDKAPKQATTSIASTMPHASAKQNESSVTIKATYGDDIIKFQLSFSSGMVELEEIVAKRLNSKAGSFKIKYADEDDDSILVSCDEALQDCINSWRSSDRTTVKMLVLPIIN</sequence>
<feature type="compositionally biased region" description="Polar residues" evidence="1">
    <location>
        <begin position="1"/>
        <end position="18"/>
    </location>
</feature>
<dbReference type="PANTHER" id="PTHR32002">
    <property type="entry name" value="PROTEIN NLP8"/>
    <property type="match status" value="1"/>
</dbReference>
<evidence type="ECO:0000256" key="1">
    <source>
        <dbReference type="SAM" id="MobiDB-lite"/>
    </source>
</evidence>
<protein>
    <recommendedName>
        <fullName evidence="2">PB1 domain-containing protein</fullName>
    </recommendedName>
</protein>
<dbReference type="SMART" id="SM00666">
    <property type="entry name" value="PB1"/>
    <property type="match status" value="1"/>
</dbReference>
<evidence type="ECO:0000259" key="2">
    <source>
        <dbReference type="PROSITE" id="PS51745"/>
    </source>
</evidence>
<dbReference type="InterPro" id="IPR045012">
    <property type="entry name" value="NLP"/>
</dbReference>
<proteinExistence type="predicted"/>